<protein>
    <recommendedName>
        <fullName evidence="3">Arylsulfatase</fullName>
    </recommendedName>
</protein>
<gene>
    <name evidence="1" type="ORF">Aud_002611</name>
</gene>
<reference evidence="1" key="1">
    <citation type="journal article" date="2015" name="Genome Announc.">
        <title>Draft Genome Sequence of the Pathogenic Filamentous Fungus Aspergillus udagawae Strain IFM 46973T.</title>
        <authorList>
            <person name="Kusuya Y."/>
            <person name="Takahashi-Nakaguchi A."/>
            <person name="Takahashi H."/>
            <person name="Yaguchi T."/>
        </authorList>
    </citation>
    <scope>NUCLEOTIDE SEQUENCE</scope>
    <source>
        <strain evidence="1">IFM 46973</strain>
    </source>
</reference>
<evidence type="ECO:0008006" key="3">
    <source>
        <dbReference type="Google" id="ProtNLM"/>
    </source>
</evidence>
<accession>A0A8E0QK43</accession>
<evidence type="ECO:0000313" key="1">
    <source>
        <dbReference type="EMBL" id="GIC86244.1"/>
    </source>
</evidence>
<dbReference type="RefSeq" id="XP_043143510.1">
    <property type="nucleotide sequence ID" value="XM_043287575.1"/>
</dbReference>
<dbReference type="AlphaFoldDB" id="A0A8E0QK43"/>
<reference evidence="1" key="2">
    <citation type="submission" date="2021-01" db="EMBL/GenBank/DDBJ databases">
        <title>Pan-genome distribution and transcriptional activeness of fungal secondary metabolism genes in Aspergillus section Fumigati.</title>
        <authorList>
            <person name="Takahashi H."/>
            <person name="Umemura M."/>
            <person name="Ninomiya A."/>
            <person name="Kusuya Y."/>
            <person name="Urayama S."/>
            <person name="Shimizu M."/>
            <person name="Watanabe A."/>
            <person name="Kamei K."/>
            <person name="Yaguchi T."/>
            <person name="Hagiwara D."/>
        </authorList>
    </citation>
    <scope>NUCLEOTIDE SEQUENCE</scope>
    <source>
        <strain evidence="1">IFM 46973</strain>
    </source>
</reference>
<comment type="caution">
    <text evidence="1">The sequence shown here is derived from an EMBL/GenBank/DDBJ whole genome shotgun (WGS) entry which is preliminary data.</text>
</comment>
<dbReference type="EMBL" id="BBXM02000002">
    <property type="protein sequence ID" value="GIC86244.1"/>
    <property type="molecule type" value="Genomic_DNA"/>
</dbReference>
<proteinExistence type="predicted"/>
<evidence type="ECO:0000313" key="2">
    <source>
        <dbReference type="Proteomes" id="UP000036893"/>
    </source>
</evidence>
<sequence length="107" mass="12343">MILYLGRYKITYVPLPRGPQRWELFDIVEDPRETHDLSKEKPEIFNELLKLLAIYAEDVGVVGLAGQITANYQVVEGVKDEFEDTGRWIRFIGKDSVPPEIQARLPK</sequence>
<dbReference type="Gene3D" id="3.30.1120.10">
    <property type="match status" value="1"/>
</dbReference>
<name>A0A8E0QK43_9EURO</name>
<dbReference type="SUPFAM" id="SSF53649">
    <property type="entry name" value="Alkaline phosphatase-like"/>
    <property type="match status" value="1"/>
</dbReference>
<dbReference type="GeneID" id="66990087"/>
<organism evidence="1 2">
    <name type="scientific">Aspergillus udagawae</name>
    <dbReference type="NCBI Taxonomy" id="91492"/>
    <lineage>
        <taxon>Eukaryota</taxon>
        <taxon>Fungi</taxon>
        <taxon>Dikarya</taxon>
        <taxon>Ascomycota</taxon>
        <taxon>Pezizomycotina</taxon>
        <taxon>Eurotiomycetes</taxon>
        <taxon>Eurotiomycetidae</taxon>
        <taxon>Eurotiales</taxon>
        <taxon>Aspergillaceae</taxon>
        <taxon>Aspergillus</taxon>
        <taxon>Aspergillus subgen. Fumigati</taxon>
    </lineage>
</organism>
<dbReference type="InterPro" id="IPR017850">
    <property type="entry name" value="Alkaline_phosphatase_core_sf"/>
</dbReference>
<dbReference type="Proteomes" id="UP000036893">
    <property type="component" value="Unassembled WGS sequence"/>
</dbReference>